<dbReference type="InterPro" id="IPR018060">
    <property type="entry name" value="HTH_AraC"/>
</dbReference>
<dbReference type="InterPro" id="IPR014710">
    <property type="entry name" value="RmlC-like_jellyroll"/>
</dbReference>
<evidence type="ECO:0000256" key="3">
    <source>
        <dbReference type="ARBA" id="ARBA00023163"/>
    </source>
</evidence>
<dbReference type="PANTHER" id="PTHR43280">
    <property type="entry name" value="ARAC-FAMILY TRANSCRIPTIONAL REGULATOR"/>
    <property type="match status" value="1"/>
</dbReference>
<dbReference type="SUPFAM" id="SSF51215">
    <property type="entry name" value="Regulatory protein AraC"/>
    <property type="match status" value="1"/>
</dbReference>
<evidence type="ECO:0000313" key="5">
    <source>
        <dbReference type="EMBL" id="MFB9105327.1"/>
    </source>
</evidence>
<evidence type="ECO:0000259" key="4">
    <source>
        <dbReference type="PROSITE" id="PS01124"/>
    </source>
</evidence>
<comment type="caution">
    <text evidence="5">The sequence shown here is derived from an EMBL/GenBank/DDBJ whole genome shotgun (WGS) entry which is preliminary data.</text>
</comment>
<proteinExistence type="predicted"/>
<dbReference type="EMBL" id="JBHMFA010000006">
    <property type="protein sequence ID" value="MFB9105327.1"/>
    <property type="molecule type" value="Genomic_DNA"/>
</dbReference>
<dbReference type="Gene3D" id="2.60.120.10">
    <property type="entry name" value="Jelly Rolls"/>
    <property type="match status" value="1"/>
</dbReference>
<dbReference type="InterPro" id="IPR020449">
    <property type="entry name" value="Tscrpt_reg_AraC-type_HTH"/>
</dbReference>
<reference evidence="5 6" key="1">
    <citation type="submission" date="2024-09" db="EMBL/GenBank/DDBJ databases">
        <authorList>
            <person name="Sun Q."/>
            <person name="Mori K."/>
        </authorList>
    </citation>
    <scope>NUCLEOTIDE SEQUENCE [LARGE SCALE GENOMIC DNA]</scope>
    <source>
        <strain evidence="5 6">CECT 8300</strain>
    </source>
</reference>
<keyword evidence="3" id="KW-0804">Transcription</keyword>
<organism evidence="5 6">
    <name type="scientific">Algibacter miyuki</name>
    <dbReference type="NCBI Taxonomy" id="1306933"/>
    <lineage>
        <taxon>Bacteria</taxon>
        <taxon>Pseudomonadati</taxon>
        <taxon>Bacteroidota</taxon>
        <taxon>Flavobacteriia</taxon>
        <taxon>Flavobacteriales</taxon>
        <taxon>Flavobacteriaceae</taxon>
        <taxon>Algibacter</taxon>
    </lineage>
</organism>
<sequence length="287" mass="33262">MKNIPDISFNNTENIVDFEFLNLVQLFARISKIKDHNPTQAHRITFFALLIVTKGTGTHQIDLKEYELKEGTVLRIAKGQIHAFQKEATYEGFLIIFTENFILNYFSKASIQTISHLYNYHITSPISNDKTLNQDFLSQLIPEIENHNHFAQKNITSALLNLYLLKLERKSQNNGIPSKPSKYYNTFMLFKNLVETHYSKTRNVKDYATMLSVSSKHLNQVVKEFTLNTAKVFIDNYVILEVKRDIVISKNSIKEIAFNTGFEEVTNFTKFFKNKTGVSPKVYRAKQ</sequence>
<feature type="domain" description="HTH araC/xylS-type" evidence="4">
    <location>
        <begin position="188"/>
        <end position="286"/>
    </location>
</feature>
<dbReference type="SMART" id="SM00342">
    <property type="entry name" value="HTH_ARAC"/>
    <property type="match status" value="1"/>
</dbReference>
<dbReference type="Gene3D" id="1.10.10.60">
    <property type="entry name" value="Homeodomain-like"/>
    <property type="match status" value="1"/>
</dbReference>
<dbReference type="PANTHER" id="PTHR43280:SF32">
    <property type="entry name" value="TRANSCRIPTIONAL REGULATORY PROTEIN"/>
    <property type="match status" value="1"/>
</dbReference>
<dbReference type="Pfam" id="PF12833">
    <property type="entry name" value="HTH_18"/>
    <property type="match status" value="1"/>
</dbReference>
<protein>
    <submittedName>
        <fullName evidence="5">Helix-turn-helix domain-containing protein</fullName>
    </submittedName>
</protein>
<keyword evidence="6" id="KW-1185">Reference proteome</keyword>
<keyword evidence="2" id="KW-0238">DNA-binding</keyword>
<gene>
    <name evidence="5" type="ORF">ACFFU1_10470</name>
</gene>
<dbReference type="PROSITE" id="PS01124">
    <property type="entry name" value="HTH_ARAC_FAMILY_2"/>
    <property type="match status" value="1"/>
</dbReference>
<dbReference type="InterPro" id="IPR037923">
    <property type="entry name" value="HTH-like"/>
</dbReference>
<keyword evidence="1" id="KW-0805">Transcription regulation</keyword>
<dbReference type="Pfam" id="PF02311">
    <property type="entry name" value="AraC_binding"/>
    <property type="match status" value="1"/>
</dbReference>
<dbReference type="RefSeq" id="WP_290274417.1">
    <property type="nucleotide sequence ID" value="NZ_JAUFQP010000015.1"/>
</dbReference>
<dbReference type="PRINTS" id="PR00032">
    <property type="entry name" value="HTHARAC"/>
</dbReference>
<dbReference type="Proteomes" id="UP001589590">
    <property type="component" value="Unassembled WGS sequence"/>
</dbReference>
<dbReference type="SUPFAM" id="SSF46689">
    <property type="entry name" value="Homeodomain-like"/>
    <property type="match status" value="1"/>
</dbReference>
<dbReference type="InterPro" id="IPR003313">
    <property type="entry name" value="AraC-bd"/>
</dbReference>
<name>A0ABV5H0A7_9FLAO</name>
<evidence type="ECO:0000256" key="2">
    <source>
        <dbReference type="ARBA" id="ARBA00023125"/>
    </source>
</evidence>
<evidence type="ECO:0000256" key="1">
    <source>
        <dbReference type="ARBA" id="ARBA00023015"/>
    </source>
</evidence>
<dbReference type="InterPro" id="IPR009057">
    <property type="entry name" value="Homeodomain-like_sf"/>
</dbReference>
<evidence type="ECO:0000313" key="6">
    <source>
        <dbReference type="Proteomes" id="UP001589590"/>
    </source>
</evidence>
<accession>A0ABV5H0A7</accession>